<comment type="caution">
    <text evidence="3">The sequence shown here is derived from an EMBL/GenBank/DDBJ whole genome shotgun (WGS) entry which is preliminary data.</text>
</comment>
<name>A0A369UUG1_9GAMM</name>
<accession>A0A369UUG1</accession>
<feature type="transmembrane region" description="Helical" evidence="1">
    <location>
        <begin position="381"/>
        <end position="406"/>
    </location>
</feature>
<feature type="signal peptide" evidence="2">
    <location>
        <begin position="1"/>
        <end position="25"/>
    </location>
</feature>
<feature type="transmembrane region" description="Helical" evidence="1">
    <location>
        <begin position="250"/>
        <end position="272"/>
    </location>
</feature>
<feature type="transmembrane region" description="Helical" evidence="1">
    <location>
        <begin position="355"/>
        <end position="374"/>
    </location>
</feature>
<dbReference type="OrthoDB" id="9801077at2"/>
<dbReference type="Proteomes" id="UP000253782">
    <property type="component" value="Unassembled WGS sequence"/>
</dbReference>
<dbReference type="EMBL" id="QQAH01000008">
    <property type="protein sequence ID" value="RDD81979.1"/>
    <property type="molecule type" value="Genomic_DNA"/>
</dbReference>
<dbReference type="Gene3D" id="2.60.120.260">
    <property type="entry name" value="Galactose-binding domain-like"/>
    <property type="match status" value="1"/>
</dbReference>
<evidence type="ECO:0000313" key="3">
    <source>
        <dbReference type="EMBL" id="RDD81979.1"/>
    </source>
</evidence>
<dbReference type="AlphaFoldDB" id="A0A369UUG1"/>
<reference evidence="3 4" key="1">
    <citation type="submission" date="2018-07" db="EMBL/GenBank/DDBJ databases">
        <title>Dyella tabacisoli L4-6T, whole genome shotgun sequence.</title>
        <authorList>
            <person name="Zhou X.-K."/>
            <person name="Li W.-J."/>
            <person name="Duan Y.-Q."/>
        </authorList>
    </citation>
    <scope>NUCLEOTIDE SEQUENCE [LARGE SCALE GENOMIC DNA]</scope>
    <source>
        <strain evidence="3 4">L4-6</strain>
    </source>
</reference>
<sequence length="442" mass="48411">MQRSGLLISLYLLMALLAGSRLALAEPAQIARITLGHSTVPLNGPWRFHVGDDARWSSPDFDDSSWETVDLTPAPGAHDGDVGLPGYVSGWSRRGHAQYTGYAWYRIKVIVDSDTDAPLALAGPTLVDSTYQLYVDGKMLGGPAVFSGTAPTVFGVRPSVFPLPSPSSAGAQTYLIALRVWMDPTDAGEDNGGIHVAPTVGDADGIDLLHQVQWLQTFKGYVVDAIEPIAFVLLALMVFALIACRTHDAYRWLAAALLLLALLRVNQVLFYWTDFLSLRSYDIATTVILKPLNLAAWTLAWRDWFRLSKYPWLRQVIGVLTVVYVVFAMIGRPWFAPEATHGLKLVADIVVQGVRLSYAALYLWIMGLGVIRLAKPSAYLAVLSALLVGIGLFATELNALGIPGIWFPYGTGVARGQYAYAVFIPLLFLLILMRSVSYARRK</sequence>
<evidence type="ECO:0000256" key="2">
    <source>
        <dbReference type="SAM" id="SignalP"/>
    </source>
</evidence>
<organism evidence="3 4">
    <name type="scientific">Dyella tabacisoli</name>
    <dbReference type="NCBI Taxonomy" id="2282381"/>
    <lineage>
        <taxon>Bacteria</taxon>
        <taxon>Pseudomonadati</taxon>
        <taxon>Pseudomonadota</taxon>
        <taxon>Gammaproteobacteria</taxon>
        <taxon>Lysobacterales</taxon>
        <taxon>Rhodanobacteraceae</taxon>
        <taxon>Dyella</taxon>
    </lineage>
</organism>
<keyword evidence="2" id="KW-0732">Signal</keyword>
<proteinExistence type="predicted"/>
<gene>
    <name evidence="3" type="ORF">DVJ77_09320</name>
</gene>
<evidence type="ECO:0000313" key="4">
    <source>
        <dbReference type="Proteomes" id="UP000253782"/>
    </source>
</evidence>
<dbReference type="RefSeq" id="WP_114845195.1">
    <property type="nucleotide sequence ID" value="NZ_JBHSPE010000008.1"/>
</dbReference>
<dbReference type="SUPFAM" id="SSF49785">
    <property type="entry name" value="Galactose-binding domain-like"/>
    <property type="match status" value="1"/>
</dbReference>
<dbReference type="InterPro" id="IPR008979">
    <property type="entry name" value="Galactose-bd-like_sf"/>
</dbReference>
<feature type="transmembrane region" description="Helical" evidence="1">
    <location>
        <begin position="418"/>
        <end position="436"/>
    </location>
</feature>
<protein>
    <submittedName>
        <fullName evidence="3">Glycoside hydrolase</fullName>
    </submittedName>
</protein>
<keyword evidence="1" id="KW-0812">Transmembrane</keyword>
<feature type="transmembrane region" description="Helical" evidence="1">
    <location>
        <begin position="225"/>
        <end position="243"/>
    </location>
</feature>
<feature type="transmembrane region" description="Helical" evidence="1">
    <location>
        <begin position="312"/>
        <end position="335"/>
    </location>
</feature>
<keyword evidence="4" id="KW-1185">Reference proteome</keyword>
<keyword evidence="3" id="KW-0378">Hydrolase</keyword>
<dbReference type="GO" id="GO:0016787">
    <property type="term" value="F:hydrolase activity"/>
    <property type="evidence" value="ECO:0007669"/>
    <property type="project" value="UniProtKB-KW"/>
</dbReference>
<keyword evidence="1" id="KW-0472">Membrane</keyword>
<evidence type="ECO:0000256" key="1">
    <source>
        <dbReference type="SAM" id="Phobius"/>
    </source>
</evidence>
<keyword evidence="1" id="KW-1133">Transmembrane helix</keyword>
<feature type="chain" id="PRO_5016836139" evidence="2">
    <location>
        <begin position="26"/>
        <end position="442"/>
    </location>
</feature>
<feature type="transmembrane region" description="Helical" evidence="1">
    <location>
        <begin position="278"/>
        <end position="300"/>
    </location>
</feature>